<dbReference type="EMBL" id="JBHSDS010000008">
    <property type="protein sequence ID" value="MFC4359576.1"/>
    <property type="molecule type" value="Genomic_DNA"/>
</dbReference>
<proteinExistence type="predicted"/>
<dbReference type="AlphaFoldDB" id="A0ABD5PF86"/>
<dbReference type="RefSeq" id="WP_267621618.1">
    <property type="nucleotide sequence ID" value="NZ_JAODIW010000006.1"/>
</dbReference>
<keyword evidence="3" id="KW-1185">Reference proteome</keyword>
<comment type="caution">
    <text evidence="2">The sequence shown here is derived from an EMBL/GenBank/DDBJ whole genome shotgun (WGS) entry which is preliminary data.</text>
</comment>
<evidence type="ECO:0000256" key="1">
    <source>
        <dbReference type="SAM" id="MobiDB-lite"/>
    </source>
</evidence>
<dbReference type="Proteomes" id="UP001595921">
    <property type="component" value="Unassembled WGS sequence"/>
</dbReference>
<name>A0ABD5PF86_9EURY</name>
<feature type="region of interest" description="Disordered" evidence="1">
    <location>
        <begin position="19"/>
        <end position="39"/>
    </location>
</feature>
<reference evidence="2 3" key="1">
    <citation type="journal article" date="2019" name="Int. J. Syst. Evol. Microbiol.">
        <title>The Global Catalogue of Microorganisms (GCM) 10K type strain sequencing project: providing services to taxonomists for standard genome sequencing and annotation.</title>
        <authorList>
            <consortium name="The Broad Institute Genomics Platform"/>
            <consortium name="The Broad Institute Genome Sequencing Center for Infectious Disease"/>
            <person name="Wu L."/>
            <person name="Ma J."/>
        </authorList>
    </citation>
    <scope>NUCLEOTIDE SEQUENCE [LARGE SCALE GENOMIC DNA]</scope>
    <source>
        <strain evidence="2 3">CGMCC 1.12553</strain>
    </source>
</reference>
<evidence type="ECO:0000313" key="3">
    <source>
        <dbReference type="Proteomes" id="UP001595921"/>
    </source>
</evidence>
<sequence length="95" mass="10082">MSDGTLIHAVAEHVPWTARPDTEALVTDTAPSDGGPESEAAFHDRLDTLVRAAVDNGVDVRGGWDIGPGDGVDERANEDERAVELSVEIFPVDSD</sequence>
<evidence type="ECO:0000313" key="2">
    <source>
        <dbReference type="EMBL" id="MFC4359576.1"/>
    </source>
</evidence>
<accession>A0ABD5PF86</accession>
<gene>
    <name evidence="2" type="ORF">ACFO0N_16660</name>
</gene>
<protein>
    <recommendedName>
        <fullName evidence="4">Amphi-Trp domain-containing protein</fullName>
    </recommendedName>
</protein>
<evidence type="ECO:0008006" key="4">
    <source>
        <dbReference type="Google" id="ProtNLM"/>
    </source>
</evidence>
<organism evidence="2 3">
    <name type="scientific">Halobium salinum</name>
    <dbReference type="NCBI Taxonomy" id="1364940"/>
    <lineage>
        <taxon>Archaea</taxon>
        <taxon>Methanobacteriati</taxon>
        <taxon>Methanobacteriota</taxon>
        <taxon>Stenosarchaea group</taxon>
        <taxon>Halobacteria</taxon>
        <taxon>Halobacteriales</taxon>
        <taxon>Haloferacaceae</taxon>
        <taxon>Halobium</taxon>
    </lineage>
</organism>